<sequence length="45" mass="5128">MYAHISKTVFPIVNKTKKTAFRTVVHPQIKNHLVSQVAQNANHET</sequence>
<evidence type="ECO:0000313" key="1">
    <source>
        <dbReference type="EMBL" id="EON76103.1"/>
    </source>
</evidence>
<protein>
    <submittedName>
        <fullName evidence="1">Uncharacterized protein</fullName>
    </submittedName>
</protein>
<keyword evidence="2" id="KW-1185">Reference proteome</keyword>
<reference evidence="1 2" key="1">
    <citation type="submission" date="2013-02" db="EMBL/GenBank/DDBJ databases">
        <title>A novel strain isolated from Lonar lake, Maharashtra, India.</title>
        <authorList>
            <person name="Singh A."/>
        </authorList>
    </citation>
    <scope>NUCLEOTIDE SEQUENCE [LARGE SCALE GENOMIC DNA]</scope>
    <source>
        <strain evidence="1 2">AK24</strain>
    </source>
</reference>
<comment type="caution">
    <text evidence="1">The sequence shown here is derived from an EMBL/GenBank/DDBJ whole genome shotgun (WGS) entry which is preliminary data.</text>
</comment>
<dbReference type="Proteomes" id="UP000013909">
    <property type="component" value="Unassembled WGS sequence"/>
</dbReference>
<evidence type="ECO:0000313" key="2">
    <source>
        <dbReference type="Proteomes" id="UP000013909"/>
    </source>
</evidence>
<name>R7ZPY3_9BACT</name>
<organism evidence="1 2">
    <name type="scientific">Lunatimonas lonarensis</name>
    <dbReference type="NCBI Taxonomy" id="1232681"/>
    <lineage>
        <taxon>Bacteria</taxon>
        <taxon>Pseudomonadati</taxon>
        <taxon>Bacteroidota</taxon>
        <taxon>Cytophagia</taxon>
        <taxon>Cytophagales</taxon>
        <taxon>Cyclobacteriaceae</taxon>
    </lineage>
</organism>
<accession>R7ZPY3</accession>
<proteinExistence type="predicted"/>
<dbReference type="AlphaFoldDB" id="R7ZPY3"/>
<dbReference type="EMBL" id="AQHR01000088">
    <property type="protein sequence ID" value="EON76103.1"/>
    <property type="molecule type" value="Genomic_DNA"/>
</dbReference>
<gene>
    <name evidence="1" type="ORF">ADIS_3231</name>
</gene>